<organism evidence="1 2">
    <name type="scientific">Dryococelus australis</name>
    <dbReference type="NCBI Taxonomy" id="614101"/>
    <lineage>
        <taxon>Eukaryota</taxon>
        <taxon>Metazoa</taxon>
        <taxon>Ecdysozoa</taxon>
        <taxon>Arthropoda</taxon>
        <taxon>Hexapoda</taxon>
        <taxon>Insecta</taxon>
        <taxon>Pterygota</taxon>
        <taxon>Neoptera</taxon>
        <taxon>Polyneoptera</taxon>
        <taxon>Phasmatodea</taxon>
        <taxon>Verophasmatodea</taxon>
        <taxon>Anareolatae</taxon>
        <taxon>Phasmatidae</taxon>
        <taxon>Eurycanthinae</taxon>
        <taxon>Dryococelus</taxon>
    </lineage>
</organism>
<evidence type="ECO:0000313" key="2">
    <source>
        <dbReference type="Proteomes" id="UP001159363"/>
    </source>
</evidence>
<comment type="caution">
    <text evidence="1">The sequence shown here is derived from an EMBL/GenBank/DDBJ whole genome shotgun (WGS) entry which is preliminary data.</text>
</comment>
<dbReference type="Proteomes" id="UP001159363">
    <property type="component" value="Chromosome 6"/>
</dbReference>
<protein>
    <submittedName>
        <fullName evidence="1">Uncharacterized protein</fullName>
    </submittedName>
</protein>
<dbReference type="EMBL" id="JARBHB010000007">
    <property type="protein sequence ID" value="KAJ8879632.1"/>
    <property type="molecule type" value="Genomic_DNA"/>
</dbReference>
<reference evidence="1 2" key="1">
    <citation type="submission" date="2023-02" db="EMBL/GenBank/DDBJ databases">
        <title>LHISI_Scaffold_Assembly.</title>
        <authorList>
            <person name="Stuart O.P."/>
            <person name="Cleave R."/>
            <person name="Magrath M.J.L."/>
            <person name="Mikheyev A.S."/>
        </authorList>
    </citation>
    <scope>NUCLEOTIDE SEQUENCE [LARGE SCALE GENOMIC DNA]</scope>
    <source>
        <strain evidence="1">Daus_M_001</strain>
        <tissue evidence="1">Leg muscle</tissue>
    </source>
</reference>
<evidence type="ECO:0000313" key="1">
    <source>
        <dbReference type="EMBL" id="KAJ8879632.1"/>
    </source>
</evidence>
<proteinExistence type="predicted"/>
<sequence>MALVREGSKVGSASDTRGRVSGEAGGLLTVSVRSCASSHALRLSGALFICASRKDKQPFCRTLIPLRVSPRLQQPSLWRKSFLRCRSAFSPPSGRFFASASDKTADSNPARKINKRGCCGRVARSLTCAKTICEGEWKTARVALQNISNQSIALSDYSAEVMSLEDAVTSGLGRPRKDGVVPAAEVETGRLKRGVKGAPYISVACRGAVQSARGCVDTFSAPWRQPDKAAPLCRDSLRVARHRTFCPRRNVECLALTTPVTALTHVEASDENIARQVSALRVETMRQVQMSKSRKSEPFEKEGGKEGWVRDGKAIRPFSDERALSLSPVTVPSLFCLRWLWSVRDIFPVVLKMRNTYLEMEHLSREQLFNECFRSDQKTMQEQVCNYMTSLLGKGMQLRLSKNYQLHPLEEQQDLKKARTSGISPTLYTNEKAFALFIDAQLTTHQYKLIQSQAKEISCQSAFKQRLSKPIGEDSSDEHLFVISCVPFQLHTNESQRRILRQKPQTIYEVLPIKGETGALSSDVLCLLSSPLFETTTSDAKSQSTSGTETDETGVAARQPRLVVGAGARSLQPRGIPACRALEDVKIRPPPSTPTRPTNLMPLRFRKRHRKARAESEISPRDWEAYIYRLSFLPLLPPTFLHPT</sequence>
<gene>
    <name evidence="1" type="ORF">PR048_020240</name>
</gene>
<keyword evidence="2" id="KW-1185">Reference proteome</keyword>
<name>A0ABQ9H5R1_9NEOP</name>
<accession>A0ABQ9H5R1</accession>